<evidence type="ECO:0000313" key="2">
    <source>
        <dbReference type="EMBL" id="EHI51774.1"/>
    </source>
</evidence>
<dbReference type="InterPro" id="IPR036390">
    <property type="entry name" value="WH_DNA-bd_sf"/>
</dbReference>
<name>A0ABN0DXZ5_AERSS</name>
<comment type="caution">
    <text evidence="2">The sequence shown here is derived from an EMBL/GenBank/DDBJ whole genome shotgun (WGS) entry which is preliminary data.</text>
</comment>
<evidence type="ECO:0008006" key="4">
    <source>
        <dbReference type="Google" id="ProtNLM"/>
    </source>
</evidence>
<sequence length="187" mass="21210">MTAPNLSHSDQIVATLAKLPLSTFGTSYTKEVALVLARHMNKAKGWSACLYLRSIAKVVGCTTRTVRNALRRLEALGFIKTEHRKHDQIDNWNLASVYRLGSALRALFNQSFRTPSTQRPAKSSTSFKQKQSNKDHSRSLFSVSKFAMFDPQRVTRTPEEWEACKKAGMEHNQSALQKLKDMLRAQR</sequence>
<dbReference type="InterPro" id="IPR036388">
    <property type="entry name" value="WH-like_DNA-bd_sf"/>
</dbReference>
<evidence type="ECO:0000256" key="1">
    <source>
        <dbReference type="SAM" id="MobiDB-lite"/>
    </source>
</evidence>
<reference evidence="2 3" key="1">
    <citation type="journal article" date="2012" name="Front. Microbiol.">
        <title>Draft Genome Sequence of the Virulent Strain 01-B526 of the Fish Pathogen Aeromonas salmonicida.</title>
        <authorList>
            <person name="Charette S.J."/>
            <person name="Brochu F."/>
            <person name="Boyle B."/>
            <person name="Filion G."/>
            <person name="Tanaka K.H."/>
            <person name="Derome N."/>
        </authorList>
    </citation>
    <scope>NUCLEOTIDE SEQUENCE [LARGE SCALE GENOMIC DNA]</scope>
    <source>
        <strain evidence="2 3">01-B526</strain>
    </source>
</reference>
<gene>
    <name evidence="2" type="ORF">IYQ_14670</name>
</gene>
<dbReference type="Proteomes" id="UP000006428">
    <property type="component" value="Unassembled WGS sequence"/>
</dbReference>
<dbReference type="SUPFAM" id="SSF46785">
    <property type="entry name" value="Winged helix' DNA-binding domain"/>
    <property type="match status" value="1"/>
</dbReference>
<accession>A0ABN0DXZ5</accession>
<dbReference type="EMBL" id="AGVO01000053">
    <property type="protein sequence ID" value="EHI51774.1"/>
    <property type="molecule type" value="Genomic_DNA"/>
</dbReference>
<dbReference type="Gene3D" id="1.10.10.10">
    <property type="entry name" value="Winged helix-like DNA-binding domain superfamily/Winged helix DNA-binding domain"/>
    <property type="match status" value="1"/>
</dbReference>
<evidence type="ECO:0000313" key="3">
    <source>
        <dbReference type="Proteomes" id="UP000006428"/>
    </source>
</evidence>
<feature type="compositionally biased region" description="Polar residues" evidence="1">
    <location>
        <begin position="113"/>
        <end position="130"/>
    </location>
</feature>
<feature type="region of interest" description="Disordered" evidence="1">
    <location>
        <begin position="113"/>
        <end position="136"/>
    </location>
</feature>
<dbReference type="Pfam" id="PF13730">
    <property type="entry name" value="HTH_36"/>
    <property type="match status" value="1"/>
</dbReference>
<keyword evidence="3" id="KW-1185">Reference proteome</keyword>
<proteinExistence type="predicted"/>
<protein>
    <recommendedName>
        <fullName evidence="4">Helix-turn-helix domain-containing protein</fullName>
    </recommendedName>
</protein>
<organism evidence="2 3">
    <name type="scientific">Aeromonas salmonicida subsp. salmonicida 01-B526</name>
    <dbReference type="NCBI Taxonomy" id="1076135"/>
    <lineage>
        <taxon>Bacteria</taxon>
        <taxon>Pseudomonadati</taxon>
        <taxon>Pseudomonadota</taxon>
        <taxon>Gammaproteobacteria</taxon>
        <taxon>Aeromonadales</taxon>
        <taxon>Aeromonadaceae</taxon>
        <taxon>Aeromonas</taxon>
    </lineage>
</organism>
<dbReference type="RefSeq" id="WP_005317028.1">
    <property type="nucleotide sequence ID" value="NZ_AGVO01000053.1"/>
</dbReference>